<name>A0ABU5EXD4_9BACT</name>
<protein>
    <submittedName>
        <fullName evidence="2">Uncharacterized protein</fullName>
    </submittedName>
</protein>
<evidence type="ECO:0000313" key="3">
    <source>
        <dbReference type="Proteomes" id="UP001272242"/>
    </source>
</evidence>
<keyword evidence="1" id="KW-0732">Signal</keyword>
<accession>A0ABU5EXD4</accession>
<dbReference type="Proteomes" id="UP001272242">
    <property type="component" value="Unassembled WGS sequence"/>
</dbReference>
<organism evidence="2 3">
    <name type="scientific">Gemmata algarum</name>
    <dbReference type="NCBI Taxonomy" id="2975278"/>
    <lineage>
        <taxon>Bacteria</taxon>
        <taxon>Pseudomonadati</taxon>
        <taxon>Planctomycetota</taxon>
        <taxon>Planctomycetia</taxon>
        <taxon>Gemmatales</taxon>
        <taxon>Gemmataceae</taxon>
        <taxon>Gemmata</taxon>
    </lineage>
</organism>
<reference evidence="3" key="1">
    <citation type="journal article" date="2023" name="Mar. Drugs">
        <title>Gemmata algarum, a Novel Planctomycete Isolated from an Algal Mat, Displays Antimicrobial Activity.</title>
        <authorList>
            <person name="Kumar G."/>
            <person name="Kallscheuer N."/>
            <person name="Kashif M."/>
            <person name="Ahamad S."/>
            <person name="Jagadeeshwari U."/>
            <person name="Pannikurungottu S."/>
            <person name="Haufschild T."/>
            <person name="Kabuu M."/>
            <person name="Sasikala C."/>
            <person name="Jogler C."/>
            <person name="Ramana C."/>
        </authorList>
    </citation>
    <scope>NUCLEOTIDE SEQUENCE [LARGE SCALE GENOMIC DNA]</scope>
    <source>
        <strain evidence="3">JC673</strain>
    </source>
</reference>
<dbReference type="RefSeq" id="WP_320686522.1">
    <property type="nucleotide sequence ID" value="NZ_JAXBLV010000144.1"/>
</dbReference>
<evidence type="ECO:0000313" key="2">
    <source>
        <dbReference type="EMBL" id="MDY3559831.1"/>
    </source>
</evidence>
<gene>
    <name evidence="2" type="ORF">R5W23_001003</name>
</gene>
<sequence>MLATLFATLFAAVPAHADGTLLHRFESLPADAAVHVVSISEPRFCGIEEDEITDWRDKVRKKTACPNRPSAHAC</sequence>
<feature type="chain" id="PRO_5045921763" evidence="1">
    <location>
        <begin position="18"/>
        <end position="74"/>
    </location>
</feature>
<comment type="caution">
    <text evidence="2">The sequence shown here is derived from an EMBL/GenBank/DDBJ whole genome shotgun (WGS) entry which is preliminary data.</text>
</comment>
<evidence type="ECO:0000256" key="1">
    <source>
        <dbReference type="SAM" id="SignalP"/>
    </source>
</evidence>
<keyword evidence="3" id="KW-1185">Reference proteome</keyword>
<feature type="signal peptide" evidence="1">
    <location>
        <begin position="1"/>
        <end position="17"/>
    </location>
</feature>
<dbReference type="EMBL" id="JAXBLV010000144">
    <property type="protein sequence ID" value="MDY3559831.1"/>
    <property type="molecule type" value="Genomic_DNA"/>
</dbReference>
<proteinExistence type="predicted"/>